<dbReference type="InterPro" id="IPR038750">
    <property type="entry name" value="YczE/YyaS-like"/>
</dbReference>
<dbReference type="Proteomes" id="UP000254704">
    <property type="component" value="Unassembled WGS sequence"/>
</dbReference>
<dbReference type="PANTHER" id="PTHR40078">
    <property type="entry name" value="INTEGRAL MEMBRANE PROTEIN-RELATED"/>
    <property type="match status" value="1"/>
</dbReference>
<evidence type="ECO:0000313" key="3">
    <source>
        <dbReference type="Proteomes" id="UP000254704"/>
    </source>
</evidence>
<evidence type="ECO:0000256" key="1">
    <source>
        <dbReference type="SAM" id="Phobius"/>
    </source>
</evidence>
<feature type="transmembrane region" description="Helical" evidence="1">
    <location>
        <begin position="65"/>
        <end position="83"/>
    </location>
</feature>
<keyword evidence="1" id="KW-0472">Membrane</keyword>
<feature type="transmembrane region" description="Helical" evidence="1">
    <location>
        <begin position="119"/>
        <end position="140"/>
    </location>
</feature>
<name>A0A379EX20_9PAST</name>
<feature type="transmembrane region" description="Helical" evidence="1">
    <location>
        <begin position="90"/>
        <end position="107"/>
    </location>
</feature>
<keyword evidence="1" id="KW-1133">Transmembrane helix</keyword>
<gene>
    <name evidence="2" type="ORF">NCTC11621_02039</name>
</gene>
<protein>
    <submittedName>
        <fullName evidence="2">Uncharacterized BCR, YitT family COG1284</fullName>
    </submittedName>
</protein>
<dbReference type="AlphaFoldDB" id="A0A379EX20"/>
<reference evidence="2 3" key="1">
    <citation type="submission" date="2018-06" db="EMBL/GenBank/DDBJ databases">
        <authorList>
            <consortium name="Pathogen Informatics"/>
            <person name="Doyle S."/>
        </authorList>
    </citation>
    <scope>NUCLEOTIDE SEQUENCE [LARGE SCALE GENOMIC DNA]</scope>
    <source>
        <strain evidence="2 3">NCTC11621</strain>
    </source>
</reference>
<organism evidence="2 3">
    <name type="scientific">Pasteurella canis</name>
    <dbReference type="NCBI Taxonomy" id="753"/>
    <lineage>
        <taxon>Bacteria</taxon>
        <taxon>Pseudomonadati</taxon>
        <taxon>Pseudomonadota</taxon>
        <taxon>Gammaproteobacteria</taxon>
        <taxon>Pasteurellales</taxon>
        <taxon>Pasteurellaceae</taxon>
        <taxon>Pasteurella</taxon>
    </lineage>
</organism>
<sequence>MREKSHILPQMPWTASSFWAFEPKSCAVLILSLAAFGIGEGLVLLSDLGSAPWTVLSQGVSLKLGFSVGWASFIISCIVMLLWLPLKLRLGLGTLLNVVVIALFLGLTTEFIPKPTALLARYTYIIVGILLIGIGSAFYLTCHQGAGPRDGLMVGLCQRFHLRVGIVRTFIEIAVCSLGFLLGGTLGIGTILFAISIGWVVQFILTRLFATPSLHNERNSLG</sequence>
<proteinExistence type="predicted"/>
<accession>A0A379EX20</accession>
<dbReference type="PANTHER" id="PTHR40078:SF1">
    <property type="entry name" value="INTEGRAL MEMBRANE PROTEIN"/>
    <property type="match status" value="1"/>
</dbReference>
<evidence type="ECO:0000313" key="2">
    <source>
        <dbReference type="EMBL" id="SUC10959.1"/>
    </source>
</evidence>
<dbReference type="RefSeq" id="WP_115323435.1">
    <property type="nucleotide sequence ID" value="NZ_CP085791.1"/>
</dbReference>
<keyword evidence="1" id="KW-0812">Transmembrane</keyword>
<dbReference type="EMBL" id="UGTV01000015">
    <property type="protein sequence ID" value="SUC10959.1"/>
    <property type="molecule type" value="Genomic_DNA"/>
</dbReference>
<feature type="transmembrane region" description="Helical" evidence="1">
    <location>
        <begin position="188"/>
        <end position="210"/>
    </location>
</feature>
<dbReference type="Pfam" id="PF19700">
    <property type="entry name" value="DUF6198"/>
    <property type="match status" value="1"/>
</dbReference>